<dbReference type="Pfam" id="PF13018">
    <property type="entry name" value="ESPR"/>
    <property type="match status" value="1"/>
</dbReference>
<evidence type="ECO:0000313" key="2">
    <source>
        <dbReference type="EMBL" id="MTE92742.1"/>
    </source>
</evidence>
<comment type="caution">
    <text evidence="2">The sequence shown here is derived from an EMBL/GenBank/DDBJ whole genome shotgun (WGS) entry which is preliminary data.</text>
</comment>
<evidence type="ECO:0000259" key="1">
    <source>
        <dbReference type="Pfam" id="PF13018"/>
    </source>
</evidence>
<dbReference type="InterPro" id="IPR024973">
    <property type="entry name" value="ESPR"/>
</dbReference>
<dbReference type="NCBIfam" id="TIGR04415">
    <property type="entry name" value="O_hepto_targRPT"/>
    <property type="match status" value="4"/>
</dbReference>
<proteinExistence type="predicted"/>
<protein>
    <submittedName>
        <fullName evidence="2">Autotransporter adhesin Ag43</fullName>
    </submittedName>
</protein>
<feature type="non-terminal residue" evidence="2">
    <location>
        <position position="172"/>
    </location>
</feature>
<dbReference type="Gene3D" id="2.160.20.20">
    <property type="match status" value="1"/>
</dbReference>
<dbReference type="Proteomes" id="UP000486847">
    <property type="component" value="Unassembled WGS sequence"/>
</dbReference>
<dbReference type="AlphaFoldDB" id="A0A6L6IBM7"/>
<organism evidence="2 3">
    <name type="scientific">Escherichia coli</name>
    <dbReference type="NCBI Taxonomy" id="562"/>
    <lineage>
        <taxon>Bacteria</taxon>
        <taxon>Pseudomonadati</taxon>
        <taxon>Pseudomonadota</taxon>
        <taxon>Gammaproteobacteria</taxon>
        <taxon>Enterobacterales</taxon>
        <taxon>Enterobacteriaceae</taxon>
        <taxon>Escherichia</taxon>
    </lineage>
</organism>
<gene>
    <name evidence="2" type="ORF">F9B07_29310</name>
</gene>
<dbReference type="InterPro" id="IPR030930">
    <property type="entry name" value="AIDA"/>
</dbReference>
<dbReference type="InterPro" id="IPR012332">
    <property type="entry name" value="Autotransporter_pectin_lyase_C"/>
</dbReference>
<dbReference type="RefSeq" id="WP_196214677.1">
    <property type="nucleotide sequence ID" value="NZ_WCEW01000205.1"/>
</dbReference>
<accession>A0A6L6IBM7</accession>
<feature type="domain" description="ESPR" evidence="1">
    <location>
        <begin position="6"/>
        <end position="50"/>
    </location>
</feature>
<name>A0A6L6IBM7_ECOLX</name>
<dbReference type="EMBL" id="WCEW01000205">
    <property type="protein sequence ID" value="MTE92742.1"/>
    <property type="molecule type" value="Genomic_DNA"/>
</dbReference>
<sequence>MKRHLNTSYRLVWNHITGTLVVASELARSRGKCAGVAVVLSLAAVTSVPALAADTVVQAGETVSGGTLTNHDNQIVLGTANGMTISTGLEYGPDNEANTGGQWIQNGGIANNTTVTGGGLQRVNAGGSVSDTVISAGGGQSLQGQAVNTTLNGGEQWVHEGGIATGTVINEK</sequence>
<evidence type="ECO:0000313" key="3">
    <source>
        <dbReference type="Proteomes" id="UP000486847"/>
    </source>
</evidence>
<reference evidence="2 3" key="1">
    <citation type="submission" date="2019-10" db="EMBL/GenBank/DDBJ databases">
        <title>Comparative genomic analysis of antimicrobial resistant Escherichia coli of diverse origin.</title>
        <authorList>
            <person name="Ghatak S."/>
            <person name="Milton A.P."/>
            <person name="Rhetso K."/>
            <person name="Purkait D."/>
            <person name="Das S."/>
            <person name="Puro K.-U."/>
            <person name="Shakuntala I."/>
            <person name="Sen A."/>
            <person name="Sanjukta R."/>
            <person name="Priya G.B."/>
            <person name="Mawlong M."/>
            <person name="Lyngdoh V."/>
            <person name="Rynghang J."/>
            <person name="Mawphlang B.L."/>
        </authorList>
    </citation>
    <scope>NUCLEOTIDE SEQUENCE [LARGE SCALE GENOMIC DNA]</scope>
    <source>
        <strain evidence="2 3">SE161</strain>
    </source>
</reference>